<evidence type="ECO:0000313" key="1">
    <source>
        <dbReference type="EMBL" id="EEG25851.1"/>
    </source>
</evidence>
<reference evidence="1 2" key="1">
    <citation type="submission" date="2009-01" db="EMBL/GenBank/DDBJ databases">
        <authorList>
            <person name="Fulton L."/>
            <person name="Clifton S."/>
            <person name="Chinwalla A.T."/>
            <person name="Mitreva M."/>
            <person name="Sodergren E."/>
            <person name="Weinstock G."/>
            <person name="Clifton S."/>
            <person name="Dooling D.J."/>
            <person name="Fulton B."/>
            <person name="Minx P."/>
            <person name="Pepin K.H."/>
            <person name="Johnson M."/>
            <person name="Bhonagiri V."/>
            <person name="Nash W.E."/>
            <person name="Mardis E.R."/>
            <person name="Wilson R.K."/>
        </authorList>
    </citation>
    <scope>NUCLEOTIDE SEQUENCE [LARGE SCALE GENOMIC DNA]</scope>
    <source>
        <strain evidence="1 2">ATCC 33806</strain>
    </source>
</reference>
<dbReference type="Proteomes" id="UP000006247">
    <property type="component" value="Unassembled WGS sequence"/>
</dbReference>
<comment type="caution">
    <text evidence="1">The sequence shown here is derived from an EMBL/GenBank/DDBJ whole genome shotgun (WGS) entry which is preliminary data.</text>
</comment>
<name>C0E6Z1_9CORY</name>
<proteinExistence type="predicted"/>
<evidence type="ECO:0000313" key="2">
    <source>
        <dbReference type="Proteomes" id="UP000006247"/>
    </source>
</evidence>
<protein>
    <submittedName>
        <fullName evidence="1">Uncharacterized protein</fullName>
    </submittedName>
</protein>
<dbReference type="HOGENOM" id="CLU_283097_0_0_11"/>
<dbReference type="RefSeq" id="WP_005523164.1">
    <property type="nucleotide sequence ID" value="NZ_EQ973332.1"/>
</dbReference>
<dbReference type="EMBL" id="ACEB01000046">
    <property type="protein sequence ID" value="EEG25851.1"/>
    <property type="molecule type" value="Genomic_DNA"/>
</dbReference>
<accession>C0E6Z1</accession>
<sequence>MNINPLTVSPSTSAHTINATRFTNGTTTIVKLVPEPLQAVTDSLMGMRGLHRTTYRPVGWAPPQPVGFIHWVAINHPQDMPNMLKYLRELSWAEHNVVANPVEVKFRLQKSIDDIIVAAPHCAPAFIMELAHYFAAKKKSRFVKPYLNLIHNLEKTHNLPIDYDQRMTYFVEFAGCKRAMTGNIMWAEAENLVAQGFTPQQIIEYLAQIITAATRHDHVLYDIRWRLGYSKELNGDSVDNIMLKAVFSVQKLLPQAIDYFRETENAKSIQKLIRENREYQEQLIAAQPWGWETDACYEVLCTTEAWQELTRNPRRLAEWSLNHLVSSSSCKGAWFIDVIKQARGGFDGMTLPATKLLYCGSLNIIDALVDAGATWDNPNGHTTLYAILWTRWCQELDGDEGDLPAIAADPRLRRSVSDALDVMQIINHSDLFFRYKAAGELAAAALDSFADHRDTTQNLGAVDWRYEKTIRSLTNPQYRQLSPEAIDRIMDFDPVTELINTISYQTDQTHYRTDHVPSRQEAAELLALDNLDHLDPTVALIVANIHETHNWFTKLNQEIRGTTPTIGTLTDPAARYLYELEQTRGNPTAKSIINQITDLADRLAHPQQFAQSPKAGTFVNPWVRGIGHEQTLIALLARPHINPELAAEIRDFLIAATHAGVYGSGWCYRTEILETDEQALLVGWHHGAWVLESRCASHRRTTHMLVHPDHTNLDALHLVDEPPRSLTGEQFRHQLEQLDTIHQAATPMLPGGLTLAEGIHQLAGRTTLTPDAAHAVLSGVMNDNATPQLYAPGMVRDILEAGTTNNLMETGLDFAAIGDYWATSYGTPQLHLTDEEYAQLIPLELKEPYVRVANTLTDKFYDVSSVMSQYLVILIAMAHLFSRTDPRRVAVAGQLLRLKDLATRQAREGHWRMLFTGNLGELRPGNSPKLLDWQTIRALTEGHMDELIADLQQTPDQEAAAVVNPYDPCVSAPELVTRVADTLGIPQDSARYFLQIAALPNPTDKNVRAWNGWKPKQLTNAATPLVERGLVVQENRRAGRTRFLPGDWLPKTKLMPLMEEAKTPLYLIWNTPKPQPVVRGCPPLVPLPVLFHQAWDLYQQK</sequence>
<organism evidence="1 2">
    <name type="scientific">Corynebacterium matruchotii ATCC 33806</name>
    <dbReference type="NCBI Taxonomy" id="566549"/>
    <lineage>
        <taxon>Bacteria</taxon>
        <taxon>Bacillati</taxon>
        <taxon>Actinomycetota</taxon>
        <taxon>Actinomycetes</taxon>
        <taxon>Mycobacteriales</taxon>
        <taxon>Corynebacteriaceae</taxon>
        <taxon>Corynebacterium</taxon>
    </lineage>
</organism>
<gene>
    <name evidence="1" type="ORF">CORMATOL_02779</name>
</gene>
<dbReference type="AlphaFoldDB" id="C0E6Z1"/>